<dbReference type="OrthoDB" id="8249012at2759"/>
<feature type="compositionally biased region" description="Low complexity" evidence="1">
    <location>
        <begin position="472"/>
        <end position="482"/>
    </location>
</feature>
<dbReference type="Proteomes" id="UP000664132">
    <property type="component" value="Unassembled WGS sequence"/>
</dbReference>
<protein>
    <recommendedName>
        <fullName evidence="4">DUF1479-domain-containing protein</fullName>
    </recommendedName>
</protein>
<reference evidence="2" key="1">
    <citation type="submission" date="2021-02" db="EMBL/GenBank/DDBJ databases">
        <title>Genome sequence Cadophora malorum strain M34.</title>
        <authorList>
            <person name="Stefanovic E."/>
            <person name="Vu D."/>
            <person name="Scully C."/>
            <person name="Dijksterhuis J."/>
            <person name="Roader J."/>
            <person name="Houbraken J."/>
        </authorList>
    </citation>
    <scope>NUCLEOTIDE SEQUENCE</scope>
    <source>
        <strain evidence="2">M34</strain>
    </source>
</reference>
<proteinExistence type="predicted"/>
<dbReference type="PANTHER" id="PTHR30613:SF1">
    <property type="entry name" value="DUF1479 DOMAIN PROTEIN (AFU_ORTHOLOGUE AFUA_5G09280)"/>
    <property type="match status" value="1"/>
</dbReference>
<evidence type="ECO:0000313" key="3">
    <source>
        <dbReference type="Proteomes" id="UP000664132"/>
    </source>
</evidence>
<evidence type="ECO:0008006" key="4">
    <source>
        <dbReference type="Google" id="ProtNLM"/>
    </source>
</evidence>
<dbReference type="EMBL" id="JAFJYH010000001">
    <property type="protein sequence ID" value="KAG4426771.1"/>
    <property type="molecule type" value="Genomic_DNA"/>
</dbReference>
<sequence length="507" mass="56231">MFCVAKSILKPTSLLSKSPRLARHVSTQSVSQSKAEGDISAVFPSLSGLVMEPLPERFTDIKRQLIHGNEERVTESWQRLLKQLASENEIVKQRGPDIIPQIEFEELRNAPSDFIREVKKRGVAVIKGVVPESEARAYKSEVEEYVKRNPSTKAFPPDNPQIFELYWSPAQMKARLHSNLISAQTSLMNMWHCNDKDALISTSLPLTYADRIRIRQPGDNQFALGPHVDGGSVERWEPTGYGLGGVYDKVFQGRWEEYDPWESSARIPAVTDLYQGPGGCSMYRMFQGWLGLSHTSPREGTLLVNPLLQFATAYFLLRPFFDPVRSPGGFAAENSSQYLSSENWKLKSASEMDSTLHGANPGSSQEFNDVLHPHLDLKHSMVHVPTIKPGDFVVWHCDTIHAVDQVHTGKTDSSVMYIPVCPATELNAKYLAQQRETFAAGVPAPDFPGGKGESKHIGRATSESVSKEASELGLSSMGLSKLSKPEKESLPGAQKVIQRANQLLGFA</sequence>
<keyword evidence="3" id="KW-1185">Reference proteome</keyword>
<dbReference type="PANTHER" id="PTHR30613">
    <property type="entry name" value="UNCHARACTERIZED PROTEIN YBIU-RELATED"/>
    <property type="match status" value="1"/>
</dbReference>
<dbReference type="Pfam" id="PF07350">
    <property type="entry name" value="Gig2-like"/>
    <property type="match status" value="1"/>
</dbReference>
<evidence type="ECO:0000313" key="2">
    <source>
        <dbReference type="EMBL" id="KAG4426771.1"/>
    </source>
</evidence>
<gene>
    <name evidence="2" type="ORF">IFR04_000202</name>
</gene>
<comment type="caution">
    <text evidence="2">The sequence shown here is derived from an EMBL/GenBank/DDBJ whole genome shotgun (WGS) entry which is preliminary data.</text>
</comment>
<dbReference type="InterPro" id="IPR027443">
    <property type="entry name" value="IPNS-like_sf"/>
</dbReference>
<name>A0A8H8BWN2_9HELO</name>
<accession>A0A8H8BWN2</accession>
<organism evidence="2 3">
    <name type="scientific">Cadophora malorum</name>
    <dbReference type="NCBI Taxonomy" id="108018"/>
    <lineage>
        <taxon>Eukaryota</taxon>
        <taxon>Fungi</taxon>
        <taxon>Dikarya</taxon>
        <taxon>Ascomycota</taxon>
        <taxon>Pezizomycotina</taxon>
        <taxon>Leotiomycetes</taxon>
        <taxon>Helotiales</taxon>
        <taxon>Ploettnerulaceae</taxon>
        <taxon>Cadophora</taxon>
    </lineage>
</organism>
<evidence type="ECO:0000256" key="1">
    <source>
        <dbReference type="SAM" id="MobiDB-lite"/>
    </source>
</evidence>
<dbReference type="Gene3D" id="2.60.120.330">
    <property type="entry name" value="B-lactam Antibiotic, Isopenicillin N Synthase, Chain"/>
    <property type="match status" value="1"/>
</dbReference>
<feature type="region of interest" description="Disordered" evidence="1">
    <location>
        <begin position="445"/>
        <end position="494"/>
    </location>
</feature>
<dbReference type="SUPFAM" id="SSF51197">
    <property type="entry name" value="Clavaminate synthase-like"/>
    <property type="match status" value="1"/>
</dbReference>
<dbReference type="AlphaFoldDB" id="A0A8H8BWN2"/>
<dbReference type="InterPro" id="IPR010856">
    <property type="entry name" value="Gig2-like"/>
</dbReference>